<organism evidence="10 11">
    <name type="scientific">Paenibacillus lutrae</name>
    <dbReference type="NCBI Taxonomy" id="2078573"/>
    <lineage>
        <taxon>Bacteria</taxon>
        <taxon>Bacillati</taxon>
        <taxon>Bacillota</taxon>
        <taxon>Bacilli</taxon>
        <taxon>Bacillales</taxon>
        <taxon>Paenibacillaceae</taxon>
        <taxon>Paenibacillus</taxon>
    </lineage>
</organism>
<dbReference type="NCBIfam" id="TIGR01297">
    <property type="entry name" value="CDF"/>
    <property type="match status" value="1"/>
</dbReference>
<keyword evidence="11" id="KW-1185">Reference proteome</keyword>
<evidence type="ECO:0000313" key="10">
    <source>
        <dbReference type="EMBL" id="MVP00268.1"/>
    </source>
</evidence>
<dbReference type="Proteomes" id="UP000490800">
    <property type="component" value="Unassembled WGS sequence"/>
</dbReference>
<keyword evidence="3" id="KW-0813">Transport</keyword>
<evidence type="ECO:0000256" key="1">
    <source>
        <dbReference type="ARBA" id="ARBA00004141"/>
    </source>
</evidence>
<dbReference type="PANTHER" id="PTHR43840">
    <property type="entry name" value="MITOCHONDRIAL METAL TRANSPORTER 1-RELATED"/>
    <property type="match status" value="1"/>
</dbReference>
<keyword evidence="5 7" id="KW-1133">Transmembrane helix</keyword>
<evidence type="ECO:0000259" key="9">
    <source>
        <dbReference type="Pfam" id="PF16916"/>
    </source>
</evidence>
<dbReference type="Gene3D" id="1.20.1510.10">
    <property type="entry name" value="Cation efflux protein transmembrane domain"/>
    <property type="match status" value="1"/>
</dbReference>
<evidence type="ECO:0000256" key="4">
    <source>
        <dbReference type="ARBA" id="ARBA00022692"/>
    </source>
</evidence>
<feature type="transmembrane region" description="Helical" evidence="7">
    <location>
        <begin position="158"/>
        <end position="179"/>
    </location>
</feature>
<dbReference type="InterPro" id="IPR027470">
    <property type="entry name" value="Cation_efflux_CTD"/>
</dbReference>
<evidence type="ECO:0000256" key="5">
    <source>
        <dbReference type="ARBA" id="ARBA00022989"/>
    </source>
</evidence>
<feature type="transmembrane region" description="Helical" evidence="7">
    <location>
        <begin position="12"/>
        <end position="33"/>
    </location>
</feature>
<evidence type="ECO:0000256" key="7">
    <source>
        <dbReference type="SAM" id="Phobius"/>
    </source>
</evidence>
<evidence type="ECO:0000256" key="6">
    <source>
        <dbReference type="ARBA" id="ARBA00023136"/>
    </source>
</evidence>
<dbReference type="InterPro" id="IPR027469">
    <property type="entry name" value="Cation_efflux_TMD_sf"/>
</dbReference>
<gene>
    <name evidence="10" type="ORF">EDM21_12180</name>
</gene>
<comment type="caution">
    <text evidence="10">The sequence shown here is derived from an EMBL/GenBank/DDBJ whole genome shotgun (WGS) entry which is preliminary data.</text>
</comment>
<dbReference type="Gene3D" id="3.30.70.1350">
    <property type="entry name" value="Cation efflux protein, cytoplasmic domain"/>
    <property type="match status" value="1"/>
</dbReference>
<dbReference type="Pfam" id="PF01545">
    <property type="entry name" value="Cation_efflux"/>
    <property type="match status" value="1"/>
</dbReference>
<name>A0A7X3FIF1_9BACL</name>
<feature type="transmembrane region" description="Helical" evidence="7">
    <location>
        <begin position="116"/>
        <end position="137"/>
    </location>
</feature>
<dbReference type="PANTHER" id="PTHR43840:SF50">
    <property type="entry name" value="MANGANESE EFFLUX SYSTEM PROTEIN MNES"/>
    <property type="match status" value="1"/>
</dbReference>
<evidence type="ECO:0000256" key="2">
    <source>
        <dbReference type="ARBA" id="ARBA00008114"/>
    </source>
</evidence>
<protein>
    <submittedName>
        <fullName evidence="10">Cation diffusion facilitator family transporter</fullName>
    </submittedName>
</protein>
<dbReference type="Pfam" id="PF16916">
    <property type="entry name" value="ZT_dimer"/>
    <property type="match status" value="1"/>
</dbReference>
<dbReference type="SUPFAM" id="SSF160240">
    <property type="entry name" value="Cation efflux protein cytoplasmic domain-like"/>
    <property type="match status" value="1"/>
</dbReference>
<sequence>MEAYNELKEGERGAWTSIIAYIALSALKLWIGYTAGSSALTADGLNNTTDLVASIAVLIGLRISRRPPDKDHPYGHFRAETVAALVASFIMFAVGIQVFAQAIGSFGAPVIETPDMIAAWTALACAAVMYGVYLYNIRLARKINNKALTAAAYDNRSDAYVSLAAFAGILGAQMGLPWLDPCTALLVAILICKTAWGIFIDAAHALTDGFDDTKLESFKNTVAETPGVESIEDLRARVHGNQVLVDVVIVVDHRLNVAQSHDIAEHVEKRMFNKHKVGHVHVHIEPSSS</sequence>
<dbReference type="SUPFAM" id="SSF161111">
    <property type="entry name" value="Cation efflux protein transmembrane domain-like"/>
    <property type="match status" value="1"/>
</dbReference>
<dbReference type="GO" id="GO:0008324">
    <property type="term" value="F:monoatomic cation transmembrane transporter activity"/>
    <property type="evidence" value="ECO:0007669"/>
    <property type="project" value="InterPro"/>
</dbReference>
<feature type="domain" description="Cation efflux protein transmembrane" evidence="8">
    <location>
        <begin position="15"/>
        <end position="206"/>
    </location>
</feature>
<comment type="subcellular location">
    <subcellularLocation>
        <location evidence="1">Membrane</location>
        <topology evidence="1">Multi-pass membrane protein</topology>
    </subcellularLocation>
</comment>
<dbReference type="InterPro" id="IPR058533">
    <property type="entry name" value="Cation_efflux_TM"/>
</dbReference>
<dbReference type="InterPro" id="IPR036837">
    <property type="entry name" value="Cation_efflux_CTD_sf"/>
</dbReference>
<proteinExistence type="inferred from homology"/>
<feature type="transmembrane region" description="Helical" evidence="7">
    <location>
        <begin position="45"/>
        <end position="61"/>
    </location>
</feature>
<reference evidence="10 11" key="1">
    <citation type="journal article" date="2019" name="Microorganisms">
        <title>Paenibacillus lutrae sp. nov., A Chitinolytic Species Isolated from A River Otter in Castril Natural Park, Granada, Spain.</title>
        <authorList>
            <person name="Rodriguez M."/>
            <person name="Reina J.C."/>
            <person name="Bejar V."/>
            <person name="Llamas I."/>
        </authorList>
    </citation>
    <scope>NUCLEOTIDE SEQUENCE [LARGE SCALE GENOMIC DNA]</scope>
    <source>
        <strain evidence="10 11">N10</strain>
    </source>
</reference>
<dbReference type="InterPro" id="IPR002524">
    <property type="entry name" value="Cation_efflux"/>
</dbReference>
<dbReference type="OrthoDB" id="9806522at2"/>
<dbReference type="FunFam" id="1.20.1510.10:FF:000006">
    <property type="entry name" value="Divalent cation efflux transporter"/>
    <property type="match status" value="1"/>
</dbReference>
<evidence type="ECO:0000259" key="8">
    <source>
        <dbReference type="Pfam" id="PF01545"/>
    </source>
</evidence>
<keyword evidence="6 7" id="KW-0472">Membrane</keyword>
<feature type="transmembrane region" description="Helical" evidence="7">
    <location>
        <begin position="185"/>
        <end position="206"/>
    </location>
</feature>
<keyword evidence="4 7" id="KW-0812">Transmembrane</keyword>
<feature type="transmembrane region" description="Helical" evidence="7">
    <location>
        <begin position="82"/>
        <end position="104"/>
    </location>
</feature>
<feature type="domain" description="Cation efflux protein cytoplasmic" evidence="9">
    <location>
        <begin position="211"/>
        <end position="286"/>
    </location>
</feature>
<comment type="similarity">
    <text evidence="2">Belongs to the cation diffusion facilitator (CDF) transporter (TC 2.A.4) family.</text>
</comment>
<accession>A0A7X3FIF1</accession>
<dbReference type="EMBL" id="RHLK01000006">
    <property type="protein sequence ID" value="MVP00268.1"/>
    <property type="molecule type" value="Genomic_DNA"/>
</dbReference>
<dbReference type="GO" id="GO:0016020">
    <property type="term" value="C:membrane"/>
    <property type="evidence" value="ECO:0007669"/>
    <property type="project" value="UniProtKB-SubCell"/>
</dbReference>
<evidence type="ECO:0000313" key="11">
    <source>
        <dbReference type="Proteomes" id="UP000490800"/>
    </source>
</evidence>
<evidence type="ECO:0000256" key="3">
    <source>
        <dbReference type="ARBA" id="ARBA00022448"/>
    </source>
</evidence>
<dbReference type="AlphaFoldDB" id="A0A7X3FIF1"/>
<dbReference type="RefSeq" id="WP_157335813.1">
    <property type="nucleotide sequence ID" value="NZ_RHLK01000006.1"/>
</dbReference>
<dbReference type="InterPro" id="IPR050291">
    <property type="entry name" value="CDF_Transporter"/>
</dbReference>